<reference evidence="5 6" key="1">
    <citation type="submission" date="2019-01" db="EMBL/GenBank/DDBJ databases">
        <title>Genome sequences of Streptomyces and Rhizobium isolates collected from root and soil.</title>
        <authorList>
            <person name="Chhettri S."/>
            <person name="Sevigny J.L."/>
            <person name="Sen A."/>
            <person name="Ennis N."/>
            <person name="Tisa L."/>
        </authorList>
    </citation>
    <scope>NUCLEOTIDE SEQUENCE [LARGE SCALE GENOMIC DNA]</scope>
    <source>
        <strain evidence="5 6">San01</strain>
    </source>
</reference>
<dbReference type="InterPro" id="IPR049450">
    <property type="entry name" value="ACOT8-like_C"/>
</dbReference>
<evidence type="ECO:0000259" key="4">
    <source>
        <dbReference type="Pfam" id="PF20789"/>
    </source>
</evidence>
<dbReference type="AlphaFoldDB" id="A0A3S2WHD0"/>
<dbReference type="Pfam" id="PF20789">
    <property type="entry name" value="4HBT_3C"/>
    <property type="match status" value="1"/>
</dbReference>
<dbReference type="CDD" id="cd03445">
    <property type="entry name" value="Thioesterase_II_repeat2"/>
    <property type="match status" value="1"/>
</dbReference>
<comment type="caution">
    <text evidence="5">The sequence shown here is derived from an EMBL/GenBank/DDBJ whole genome shotgun (WGS) entry which is preliminary data.</text>
</comment>
<accession>A0A3S2WHD0</accession>
<dbReference type="GO" id="GO:0047617">
    <property type="term" value="F:fatty acyl-CoA hydrolase activity"/>
    <property type="evidence" value="ECO:0007669"/>
    <property type="project" value="InterPro"/>
</dbReference>
<dbReference type="CDD" id="cd03444">
    <property type="entry name" value="Thioesterase_II_repeat1"/>
    <property type="match status" value="1"/>
</dbReference>
<dbReference type="PANTHER" id="PTHR11066:SF34">
    <property type="entry name" value="ACYL-COENZYME A THIOESTERASE 8"/>
    <property type="match status" value="1"/>
</dbReference>
<dbReference type="EMBL" id="RZYA01000011">
    <property type="protein sequence ID" value="RVU22308.1"/>
    <property type="molecule type" value="Genomic_DNA"/>
</dbReference>
<proteinExistence type="inferred from homology"/>
<dbReference type="InterPro" id="IPR049449">
    <property type="entry name" value="TesB_ACOT8-like_N"/>
</dbReference>
<dbReference type="OrthoDB" id="9781019at2"/>
<keyword evidence="2" id="KW-0378">Hydrolase</keyword>
<dbReference type="InterPro" id="IPR003703">
    <property type="entry name" value="Acyl_CoA_thio"/>
</dbReference>
<feature type="domain" description="Acyl-CoA thioesterase-like N-terminal HotDog" evidence="3">
    <location>
        <begin position="54"/>
        <end position="129"/>
    </location>
</feature>
<evidence type="ECO:0000256" key="1">
    <source>
        <dbReference type="ARBA" id="ARBA00006538"/>
    </source>
</evidence>
<dbReference type="Pfam" id="PF13622">
    <property type="entry name" value="4HBT_3"/>
    <property type="match status" value="1"/>
</dbReference>
<dbReference type="Gene3D" id="2.40.160.210">
    <property type="entry name" value="Acyl-CoA thioesterase, double hotdog domain"/>
    <property type="match status" value="1"/>
</dbReference>
<protein>
    <submittedName>
        <fullName evidence="5">Acyl-CoA thioesterase II</fullName>
    </submittedName>
</protein>
<organism evidence="5 6">
    <name type="scientific">Streptomyces antnestii</name>
    <dbReference type="NCBI Taxonomy" id="2494256"/>
    <lineage>
        <taxon>Bacteria</taxon>
        <taxon>Bacillati</taxon>
        <taxon>Actinomycetota</taxon>
        <taxon>Actinomycetes</taxon>
        <taxon>Kitasatosporales</taxon>
        <taxon>Streptomycetaceae</taxon>
        <taxon>Streptomyces</taxon>
    </lineage>
</organism>
<evidence type="ECO:0000256" key="2">
    <source>
        <dbReference type="ARBA" id="ARBA00022801"/>
    </source>
</evidence>
<dbReference type="PANTHER" id="PTHR11066">
    <property type="entry name" value="ACYL-COA THIOESTERASE"/>
    <property type="match status" value="1"/>
</dbReference>
<sequence>MPTMGAQYNQLAVPPQAHAPARRAGLLPLAEALEIEASGDGAFTGMPHMGRPPRAFGGVTLAQALLAAGRTVDGGRRPHSLHAYFLRSVAPEAPVSYEVERLRDGSSYAARQVAARQDGMSVLSLSASFKKPENTLDRQAKMPGAPAPHDCDAPYEVMARERPERYAASVIPRVVDLRLVAPDADEEAARAEGMSRQRCWLRAARPLPDEPLLHAAALAYLSDLTLSPTAALPWEPHGARRTRPPAVMFASLDHAMWFHRPARADAWPLYAQHTTSLSDGRATTRGELWSQEGELVASALQEALIRHRAATT</sequence>
<evidence type="ECO:0000313" key="5">
    <source>
        <dbReference type="EMBL" id="RVU22308.1"/>
    </source>
</evidence>
<evidence type="ECO:0000259" key="3">
    <source>
        <dbReference type="Pfam" id="PF13622"/>
    </source>
</evidence>
<evidence type="ECO:0000313" key="6">
    <source>
        <dbReference type="Proteomes" id="UP000283128"/>
    </source>
</evidence>
<dbReference type="Proteomes" id="UP000283128">
    <property type="component" value="Unassembled WGS sequence"/>
</dbReference>
<dbReference type="GO" id="GO:0009062">
    <property type="term" value="P:fatty acid catabolic process"/>
    <property type="evidence" value="ECO:0007669"/>
    <property type="project" value="TreeGrafter"/>
</dbReference>
<name>A0A3S2WHD0_9ACTN</name>
<dbReference type="SUPFAM" id="SSF54637">
    <property type="entry name" value="Thioesterase/thiol ester dehydrase-isomerase"/>
    <property type="match status" value="2"/>
</dbReference>
<feature type="domain" description="Acyl-CoA thioesterase-like C-terminal" evidence="4">
    <location>
        <begin position="172"/>
        <end position="305"/>
    </location>
</feature>
<comment type="similarity">
    <text evidence="1">Belongs to the C/M/P thioester hydrolase family.</text>
</comment>
<gene>
    <name evidence="5" type="ORF">EOT10_22980</name>
</gene>
<keyword evidence="6" id="KW-1185">Reference proteome</keyword>
<dbReference type="InterPro" id="IPR029069">
    <property type="entry name" value="HotDog_dom_sf"/>
</dbReference>
<dbReference type="InterPro" id="IPR042171">
    <property type="entry name" value="Acyl-CoA_hotdog"/>
</dbReference>
<dbReference type="GO" id="GO:0006637">
    <property type="term" value="P:acyl-CoA metabolic process"/>
    <property type="evidence" value="ECO:0007669"/>
    <property type="project" value="InterPro"/>
</dbReference>